<dbReference type="CDD" id="cd00077">
    <property type="entry name" value="HDc"/>
    <property type="match status" value="1"/>
</dbReference>
<dbReference type="InterPro" id="IPR052020">
    <property type="entry name" value="Cyclic_di-GMP/3'3'-cGAMP_PDE"/>
</dbReference>
<dbReference type="PROSITE" id="PS51832">
    <property type="entry name" value="HD_GYP"/>
    <property type="match status" value="1"/>
</dbReference>
<dbReference type="InterPro" id="IPR037522">
    <property type="entry name" value="HD_GYP_dom"/>
</dbReference>
<dbReference type="Gene3D" id="1.10.3210.10">
    <property type="entry name" value="Hypothetical protein af1432"/>
    <property type="match status" value="1"/>
</dbReference>
<sequence>MRSIKTTLFIIMSFVIALIFSNILLNFFYIQSLLKNNPFIATLYNIIIFSLFAIIFVLFGIITKIITKDIPYIQKGLELLVRYDYNVDFLFNINPIFKEEKEISETVNNVFKEYKFLDEVKRITGNGYILDEILDSLFFQIRNVMKTDRIGVAFIDSASNKIVAEHGVMSYGKILLGPGFEVPIDQTSLSDMIKTKKPKIMHDIDLEFEQRPFSPSLSLIKDEGINSNMIVPLLIEDAVFGFIFFSSVHKNNYDESSLRLAVSISREISTIIDKTYLTKKMFATMTRSFADLVEKKDTETGDHLDRMTQYSTIIAEGLLNHTDKDYNISRPFVNKIRNNAAVHDIGKIGIPDEILKKPGKLTAEEWEIMKQHPDIGADVLLNLKNDLKIFNRDFYSTAVEIANCHHEKWNGSGYPNGLKGKEIPLSARIIALADVFDALTSKRAYKVDFDFDESVEIIKSDSGSHFDPVLVDIFLKKLPEIKRVYLKSSHIKDSKDLIS</sequence>
<dbReference type="SUPFAM" id="SSF109604">
    <property type="entry name" value="HD-domain/PDEase-like"/>
    <property type="match status" value="1"/>
</dbReference>
<keyword evidence="4" id="KW-1185">Reference proteome</keyword>
<keyword evidence="1" id="KW-0812">Transmembrane</keyword>
<dbReference type="Proteomes" id="UP001314903">
    <property type="component" value="Unassembled WGS sequence"/>
</dbReference>
<feature type="domain" description="HD-GYP" evidence="2">
    <location>
        <begin position="278"/>
        <end position="490"/>
    </location>
</feature>
<proteinExistence type="predicted"/>
<comment type="caution">
    <text evidence="3">The sequence shown here is derived from an EMBL/GenBank/DDBJ whole genome shotgun (WGS) entry which is preliminary data.</text>
</comment>
<dbReference type="PANTHER" id="PTHR45228">
    <property type="entry name" value="CYCLIC DI-GMP PHOSPHODIESTERASE TM_0186-RELATED"/>
    <property type="match status" value="1"/>
</dbReference>
<evidence type="ECO:0000256" key="1">
    <source>
        <dbReference type="SAM" id="Phobius"/>
    </source>
</evidence>
<evidence type="ECO:0000259" key="2">
    <source>
        <dbReference type="PROSITE" id="PS51832"/>
    </source>
</evidence>
<keyword evidence="1" id="KW-1133">Transmembrane helix</keyword>
<feature type="transmembrane region" description="Helical" evidence="1">
    <location>
        <begin position="42"/>
        <end position="62"/>
    </location>
</feature>
<dbReference type="InterPro" id="IPR003018">
    <property type="entry name" value="GAF"/>
</dbReference>
<dbReference type="Pfam" id="PF13487">
    <property type="entry name" value="HD_5"/>
    <property type="match status" value="1"/>
</dbReference>
<dbReference type="InterPro" id="IPR003607">
    <property type="entry name" value="HD/PDEase_dom"/>
</dbReference>
<dbReference type="Pfam" id="PF13185">
    <property type="entry name" value="GAF_2"/>
    <property type="match status" value="1"/>
</dbReference>
<dbReference type="Gene3D" id="3.30.450.40">
    <property type="match status" value="1"/>
</dbReference>
<feature type="transmembrane region" description="Helical" evidence="1">
    <location>
        <begin position="7"/>
        <end position="30"/>
    </location>
</feature>
<dbReference type="RefSeq" id="WP_209661961.1">
    <property type="nucleotide sequence ID" value="NZ_JAGGLI010000047.1"/>
</dbReference>
<evidence type="ECO:0000313" key="3">
    <source>
        <dbReference type="EMBL" id="MBP2028905.1"/>
    </source>
</evidence>
<dbReference type="SMART" id="SM00471">
    <property type="entry name" value="HDc"/>
    <property type="match status" value="1"/>
</dbReference>
<gene>
    <name evidence="3" type="ORF">J2Z35_002743</name>
</gene>
<name>A0ABS4KNM1_9FIRM</name>
<evidence type="ECO:0000313" key="4">
    <source>
        <dbReference type="Proteomes" id="UP001314903"/>
    </source>
</evidence>
<dbReference type="EMBL" id="JAGGLI010000047">
    <property type="protein sequence ID" value="MBP2028905.1"/>
    <property type="molecule type" value="Genomic_DNA"/>
</dbReference>
<accession>A0ABS4KNM1</accession>
<reference evidence="3 4" key="1">
    <citation type="submission" date="2021-03" db="EMBL/GenBank/DDBJ databases">
        <title>Genomic Encyclopedia of Type Strains, Phase IV (KMG-IV): sequencing the most valuable type-strain genomes for metagenomic binning, comparative biology and taxonomic classification.</title>
        <authorList>
            <person name="Goeker M."/>
        </authorList>
    </citation>
    <scope>NUCLEOTIDE SEQUENCE [LARGE SCALE GENOMIC DNA]</scope>
    <source>
        <strain evidence="3 4">DSM 27512</strain>
    </source>
</reference>
<protein>
    <submittedName>
        <fullName evidence="3">HD-GYP domain-containing protein (C-di-GMP phosphodiesterase class II)</fullName>
    </submittedName>
</protein>
<keyword evidence="1" id="KW-0472">Membrane</keyword>
<organism evidence="3 4">
    <name type="scientific">Acetoanaerobium pronyense</name>
    <dbReference type="NCBI Taxonomy" id="1482736"/>
    <lineage>
        <taxon>Bacteria</taxon>
        <taxon>Bacillati</taxon>
        <taxon>Bacillota</taxon>
        <taxon>Clostridia</taxon>
        <taxon>Peptostreptococcales</taxon>
        <taxon>Filifactoraceae</taxon>
        <taxon>Acetoanaerobium</taxon>
    </lineage>
</organism>
<dbReference type="SUPFAM" id="SSF55781">
    <property type="entry name" value="GAF domain-like"/>
    <property type="match status" value="1"/>
</dbReference>
<dbReference type="InterPro" id="IPR029016">
    <property type="entry name" value="GAF-like_dom_sf"/>
</dbReference>